<dbReference type="GO" id="GO:0005737">
    <property type="term" value="C:cytoplasm"/>
    <property type="evidence" value="ECO:0007669"/>
    <property type="project" value="GOC"/>
</dbReference>
<keyword evidence="3" id="KW-1185">Reference proteome</keyword>
<dbReference type="OrthoDB" id="9801609at2"/>
<evidence type="ECO:0000259" key="1">
    <source>
        <dbReference type="Pfam" id="PF05050"/>
    </source>
</evidence>
<dbReference type="GO" id="GO:0005886">
    <property type="term" value="C:plasma membrane"/>
    <property type="evidence" value="ECO:0007669"/>
    <property type="project" value="TreeGrafter"/>
</dbReference>
<sequence>MRLSYQHLPDWLKNNWLFRKLFLLRKLFLTRTSKRHYGQSGEDIFIVRQFDKNYKGFFVDVGCFHPTKYNNTFRLYQRGWRGVNIDIDKIKIEGFNLRRPGDTNIQRAVSTESGELTYWTNGFYSLVVTLDEDFTKERTKYDYRPSQVKADTLTNILDQTSYRGQTIDFLTVDAEGHDLPVLQSLDFDRYAPRLIAVEMQETTLEEILETELYRFLQERGYGVVNWLGQTLMFKSVH</sequence>
<comment type="caution">
    <text evidence="2">The sequence shown here is derived from an EMBL/GenBank/DDBJ whole genome shotgun (WGS) entry which is preliminary data.</text>
</comment>
<dbReference type="Pfam" id="PF05050">
    <property type="entry name" value="Methyltransf_21"/>
    <property type="match status" value="1"/>
</dbReference>
<dbReference type="GO" id="GO:0008168">
    <property type="term" value="F:methyltransferase activity"/>
    <property type="evidence" value="ECO:0007669"/>
    <property type="project" value="UniProtKB-KW"/>
</dbReference>
<evidence type="ECO:0000313" key="2">
    <source>
        <dbReference type="EMBL" id="PHN07340.1"/>
    </source>
</evidence>
<dbReference type="Proteomes" id="UP000223913">
    <property type="component" value="Unassembled WGS sequence"/>
</dbReference>
<dbReference type="InterPro" id="IPR006342">
    <property type="entry name" value="FkbM_mtfrase"/>
</dbReference>
<protein>
    <submittedName>
        <fullName evidence="2">SAM-dependent methyltransferase</fullName>
    </submittedName>
</protein>
<dbReference type="PANTHER" id="PTHR34009:SF2">
    <property type="entry name" value="PROTEIN STAR"/>
    <property type="match status" value="1"/>
</dbReference>
<dbReference type="SUPFAM" id="SSF53335">
    <property type="entry name" value="S-adenosyl-L-methionine-dependent methyltransferases"/>
    <property type="match status" value="1"/>
</dbReference>
<organism evidence="2 3">
    <name type="scientific">Flavilitoribacter nigricans (strain ATCC 23147 / DSM 23189 / NBRC 102662 / NCIMB 1420 / SS-2)</name>
    <name type="common">Lewinella nigricans</name>
    <dbReference type="NCBI Taxonomy" id="1122177"/>
    <lineage>
        <taxon>Bacteria</taxon>
        <taxon>Pseudomonadati</taxon>
        <taxon>Bacteroidota</taxon>
        <taxon>Saprospiria</taxon>
        <taxon>Saprospirales</taxon>
        <taxon>Lewinellaceae</taxon>
        <taxon>Flavilitoribacter</taxon>
    </lineage>
</organism>
<dbReference type="RefSeq" id="WP_099149270.1">
    <property type="nucleotide sequence ID" value="NZ_PDUD01000010.1"/>
</dbReference>
<feature type="domain" description="Methyltransferase FkbM" evidence="1">
    <location>
        <begin position="65"/>
        <end position="221"/>
    </location>
</feature>
<gene>
    <name evidence="2" type="ORF">CRP01_06835</name>
</gene>
<dbReference type="PANTHER" id="PTHR34009">
    <property type="entry name" value="PROTEIN STAR"/>
    <property type="match status" value="1"/>
</dbReference>
<keyword evidence="2" id="KW-0808">Transferase</keyword>
<dbReference type="InterPro" id="IPR029063">
    <property type="entry name" value="SAM-dependent_MTases_sf"/>
</dbReference>
<name>A0A2D0NG27_FLAN2</name>
<dbReference type="GO" id="GO:0016197">
    <property type="term" value="P:endosomal transport"/>
    <property type="evidence" value="ECO:0007669"/>
    <property type="project" value="TreeGrafter"/>
</dbReference>
<proteinExistence type="predicted"/>
<evidence type="ECO:0000313" key="3">
    <source>
        <dbReference type="Proteomes" id="UP000223913"/>
    </source>
</evidence>
<dbReference type="GO" id="GO:0006888">
    <property type="term" value="P:endoplasmic reticulum to Golgi vesicle-mediated transport"/>
    <property type="evidence" value="ECO:0007669"/>
    <property type="project" value="TreeGrafter"/>
</dbReference>
<keyword evidence="2" id="KW-0489">Methyltransferase</keyword>
<dbReference type="Gene3D" id="3.40.50.150">
    <property type="entry name" value="Vaccinia Virus protein VP39"/>
    <property type="match status" value="1"/>
</dbReference>
<dbReference type="AlphaFoldDB" id="A0A2D0NG27"/>
<accession>A0A2D0NG27</accession>
<reference evidence="2 3" key="1">
    <citation type="submission" date="2017-10" db="EMBL/GenBank/DDBJ databases">
        <title>The draft genome sequence of Lewinella nigricans NBRC 102662.</title>
        <authorList>
            <person name="Wang K."/>
        </authorList>
    </citation>
    <scope>NUCLEOTIDE SEQUENCE [LARGE SCALE GENOMIC DNA]</scope>
    <source>
        <strain evidence="2 3">NBRC 102662</strain>
    </source>
</reference>
<dbReference type="GO" id="GO:0032259">
    <property type="term" value="P:methylation"/>
    <property type="evidence" value="ECO:0007669"/>
    <property type="project" value="UniProtKB-KW"/>
</dbReference>
<dbReference type="InterPro" id="IPR053202">
    <property type="entry name" value="EGF_Rcpt_Signaling_Reg"/>
</dbReference>
<dbReference type="EMBL" id="PDUD01000010">
    <property type="protein sequence ID" value="PHN07340.1"/>
    <property type="molecule type" value="Genomic_DNA"/>
</dbReference>